<evidence type="ECO:0000256" key="2">
    <source>
        <dbReference type="ARBA" id="ARBA00012438"/>
    </source>
</evidence>
<proteinExistence type="predicted"/>
<dbReference type="Gene3D" id="2.10.70.100">
    <property type="match status" value="1"/>
</dbReference>
<dbReference type="InterPro" id="IPR013656">
    <property type="entry name" value="PAS_4"/>
</dbReference>
<feature type="coiled-coil region" evidence="6">
    <location>
        <begin position="374"/>
        <end position="401"/>
    </location>
</feature>
<evidence type="ECO:0000256" key="4">
    <source>
        <dbReference type="ARBA" id="ARBA00022679"/>
    </source>
</evidence>
<dbReference type="Gene3D" id="3.30.450.20">
    <property type="entry name" value="PAS domain"/>
    <property type="match status" value="4"/>
</dbReference>
<evidence type="ECO:0000256" key="5">
    <source>
        <dbReference type="ARBA" id="ARBA00022777"/>
    </source>
</evidence>
<dbReference type="EMBL" id="LAZR01000216">
    <property type="protein sequence ID" value="KKN81316.1"/>
    <property type="molecule type" value="Genomic_DNA"/>
</dbReference>
<dbReference type="GO" id="GO:0000155">
    <property type="term" value="F:phosphorelay sensor kinase activity"/>
    <property type="evidence" value="ECO:0007669"/>
    <property type="project" value="InterPro"/>
</dbReference>
<keyword evidence="5" id="KW-0418">Kinase</keyword>
<evidence type="ECO:0000256" key="3">
    <source>
        <dbReference type="ARBA" id="ARBA00022553"/>
    </source>
</evidence>
<dbReference type="CDD" id="cd00130">
    <property type="entry name" value="PAS"/>
    <property type="match status" value="3"/>
</dbReference>
<dbReference type="InterPro" id="IPR000700">
    <property type="entry name" value="PAS-assoc_C"/>
</dbReference>
<dbReference type="SMART" id="SM00091">
    <property type="entry name" value="PAS"/>
    <property type="match status" value="3"/>
</dbReference>
<dbReference type="SUPFAM" id="SSF47384">
    <property type="entry name" value="Homodimeric domain of signal transducing histidine kinase"/>
    <property type="match status" value="1"/>
</dbReference>
<feature type="domain" description="PAS" evidence="7">
    <location>
        <begin position="391"/>
        <end position="462"/>
    </location>
</feature>
<feature type="domain" description="PAS" evidence="7">
    <location>
        <begin position="268"/>
        <end position="304"/>
    </location>
</feature>
<dbReference type="PANTHER" id="PTHR43304:SF1">
    <property type="entry name" value="PAC DOMAIN-CONTAINING PROTEIN"/>
    <property type="match status" value="1"/>
</dbReference>
<dbReference type="Pfam" id="PF08447">
    <property type="entry name" value="PAS_3"/>
    <property type="match status" value="1"/>
</dbReference>
<feature type="coiled-coil region" evidence="6">
    <location>
        <begin position="251"/>
        <end position="278"/>
    </location>
</feature>
<dbReference type="Gene3D" id="1.10.287.130">
    <property type="match status" value="1"/>
</dbReference>
<protein>
    <recommendedName>
        <fullName evidence="2">histidine kinase</fullName>
        <ecNumber evidence="2">2.7.13.3</ecNumber>
    </recommendedName>
</protein>
<dbReference type="InterPro" id="IPR052162">
    <property type="entry name" value="Sensor_kinase/Photoreceptor"/>
</dbReference>
<dbReference type="InterPro" id="IPR003661">
    <property type="entry name" value="HisK_dim/P_dom"/>
</dbReference>
<feature type="domain" description="PAC" evidence="8">
    <location>
        <begin position="81"/>
        <end position="132"/>
    </location>
</feature>
<dbReference type="Pfam" id="PF13426">
    <property type="entry name" value="PAS_9"/>
    <property type="match status" value="1"/>
</dbReference>
<dbReference type="CDD" id="cd00082">
    <property type="entry name" value="HisKA"/>
    <property type="match status" value="1"/>
</dbReference>
<keyword evidence="3" id="KW-0597">Phosphoprotein</keyword>
<dbReference type="Pfam" id="PF08448">
    <property type="entry name" value="PAS_4"/>
    <property type="match status" value="2"/>
</dbReference>
<organism evidence="9">
    <name type="scientific">marine sediment metagenome</name>
    <dbReference type="NCBI Taxonomy" id="412755"/>
    <lineage>
        <taxon>unclassified sequences</taxon>
        <taxon>metagenomes</taxon>
        <taxon>ecological metagenomes</taxon>
    </lineage>
</organism>
<evidence type="ECO:0000259" key="7">
    <source>
        <dbReference type="PROSITE" id="PS50112"/>
    </source>
</evidence>
<dbReference type="PROSITE" id="PS50113">
    <property type="entry name" value="PAC"/>
    <property type="match status" value="2"/>
</dbReference>
<reference evidence="9" key="1">
    <citation type="journal article" date="2015" name="Nature">
        <title>Complex archaea that bridge the gap between prokaryotes and eukaryotes.</title>
        <authorList>
            <person name="Spang A."/>
            <person name="Saw J.H."/>
            <person name="Jorgensen S.L."/>
            <person name="Zaremba-Niedzwiedzka K."/>
            <person name="Martijn J."/>
            <person name="Lind A.E."/>
            <person name="van Eijk R."/>
            <person name="Schleper C."/>
            <person name="Guy L."/>
            <person name="Ettema T.J."/>
        </authorList>
    </citation>
    <scope>NUCLEOTIDE SEQUENCE</scope>
</reference>
<dbReference type="EC" id="2.7.13.3" evidence="2"/>
<evidence type="ECO:0000256" key="1">
    <source>
        <dbReference type="ARBA" id="ARBA00000085"/>
    </source>
</evidence>
<dbReference type="InterPro" id="IPR000014">
    <property type="entry name" value="PAS"/>
</dbReference>
<evidence type="ECO:0000259" key="8">
    <source>
        <dbReference type="PROSITE" id="PS50113"/>
    </source>
</evidence>
<comment type="catalytic activity">
    <reaction evidence="1">
        <text>ATP + protein L-histidine = ADP + protein N-phospho-L-histidine.</text>
        <dbReference type="EC" id="2.7.13.3"/>
    </reaction>
</comment>
<keyword evidence="4" id="KW-0808">Transferase</keyword>
<dbReference type="AlphaFoldDB" id="A0A0F9W6N7"/>
<name>A0A0F9W6N7_9ZZZZ</name>
<dbReference type="InterPro" id="IPR036097">
    <property type="entry name" value="HisK_dim/P_sf"/>
</dbReference>
<dbReference type="InterPro" id="IPR013655">
    <property type="entry name" value="PAS_fold_3"/>
</dbReference>
<accession>A0A0F9W6N7</accession>
<dbReference type="NCBIfam" id="TIGR00229">
    <property type="entry name" value="sensory_box"/>
    <property type="match status" value="3"/>
</dbReference>
<dbReference type="SUPFAM" id="SSF55785">
    <property type="entry name" value="PYP-like sensor domain (PAS domain)"/>
    <property type="match status" value="4"/>
</dbReference>
<dbReference type="PANTHER" id="PTHR43304">
    <property type="entry name" value="PHYTOCHROME-LIKE PROTEIN CPH1"/>
    <property type="match status" value="1"/>
</dbReference>
<dbReference type="InterPro" id="IPR035965">
    <property type="entry name" value="PAS-like_dom_sf"/>
</dbReference>
<sequence>MSKLAIKNIIEFEDRYGILIKNLNQTGISVDIVDDDYNIIYNNEILSDKFGVIQGLKCYEYYLQLDSPCENCPMKKALTNKDIEKEIKSTPDNKIYEIISAPLPNQDGTLDKAVEFVIDITEKSEYEQKLQESEELLKKCNLMIQKSQEIAGVGSFEMDLSTNEVVWSNQLYKLFGLKKEGKFIDYEKVLALIHPDDRERAIKISSDAAKERRPYTLEHRVIHPNGKILNLLITGDVVRNEKNEVIKIGGITQDITERKKIEQKLIKLEAKLKGVMNSITDQVCVLDRNFDILYINSMAEEIYGPSALRSKCYQVYHGLVEPCSDCQVKRTFEDSESHNNECLRRIGEETQWCWCVSNVFERDEEKRPISVVEVSRDITERKKIEQELKDSEEKYRLLFENSPIGIGLSTFEGKILDQNEAMGKLTGYTLEELNKIGILAVYADPNERLKIMDLLKETGEVHDYEVILRRKDSSEIYTSLSLDLIEFEGKKIIQSALRDITEEKKVELELLKLNKLKSELLTRTSHELKTPITIIKGYAELFI</sequence>
<evidence type="ECO:0000313" key="9">
    <source>
        <dbReference type="EMBL" id="KKN81316.1"/>
    </source>
</evidence>
<keyword evidence="6" id="KW-0175">Coiled coil</keyword>
<dbReference type="PROSITE" id="PS50112">
    <property type="entry name" value="PAS"/>
    <property type="match status" value="2"/>
</dbReference>
<gene>
    <name evidence="9" type="ORF">LCGC14_0320630</name>
</gene>
<comment type="caution">
    <text evidence="9">The sequence shown here is derived from an EMBL/GenBank/DDBJ whole genome shotgun (WGS) entry which is preliminary data.</text>
</comment>
<feature type="domain" description="PAC" evidence="8">
    <location>
        <begin position="215"/>
        <end position="267"/>
    </location>
</feature>
<dbReference type="InterPro" id="IPR001610">
    <property type="entry name" value="PAC"/>
</dbReference>
<dbReference type="SMART" id="SM00086">
    <property type="entry name" value="PAC"/>
    <property type="match status" value="3"/>
</dbReference>
<evidence type="ECO:0000256" key="6">
    <source>
        <dbReference type="SAM" id="Coils"/>
    </source>
</evidence>